<dbReference type="KEGG" id="lto:RGQ30_24460"/>
<dbReference type="EMBL" id="AP028947">
    <property type="protein sequence ID" value="BET26945.1"/>
    <property type="molecule type" value="Genomic_DNA"/>
</dbReference>
<organism evidence="4 5">
    <name type="scientific">Limnobacter thiooxidans</name>
    <dbReference type="NCBI Taxonomy" id="131080"/>
    <lineage>
        <taxon>Bacteria</taxon>
        <taxon>Pseudomonadati</taxon>
        <taxon>Pseudomonadota</taxon>
        <taxon>Betaproteobacteria</taxon>
        <taxon>Burkholderiales</taxon>
        <taxon>Burkholderiaceae</taxon>
        <taxon>Limnobacter</taxon>
    </lineage>
</organism>
<dbReference type="RefSeq" id="WP_130557927.1">
    <property type="nucleotide sequence ID" value="NZ_AP028947.1"/>
</dbReference>
<evidence type="ECO:0000259" key="3">
    <source>
        <dbReference type="PROSITE" id="PS50894"/>
    </source>
</evidence>
<dbReference type="InterPro" id="IPR008207">
    <property type="entry name" value="Sig_transdc_His_kin_Hpt_dom"/>
</dbReference>
<feature type="modified residue" description="Phosphohistidine" evidence="2">
    <location>
        <position position="65"/>
    </location>
</feature>
<dbReference type="Proteomes" id="UP001329151">
    <property type="component" value="Chromosome"/>
</dbReference>
<accession>A0AA86J8B6</accession>
<dbReference type="Gene3D" id="1.20.120.160">
    <property type="entry name" value="HPT domain"/>
    <property type="match status" value="1"/>
</dbReference>
<reference evidence="4 5" key="1">
    <citation type="submission" date="2023-10" db="EMBL/GenBank/DDBJ databases">
        <title>Complete Genome Sequence of Limnobacter thiooxidans CS-K2T, Isolated from freshwater lake sediments in Bavaria, Germany.</title>
        <authorList>
            <person name="Naruki M."/>
            <person name="Watanabe A."/>
            <person name="Warashina T."/>
            <person name="Morita T."/>
            <person name="Arakawa K."/>
        </authorList>
    </citation>
    <scope>NUCLEOTIDE SEQUENCE [LARGE SCALE GENOMIC DNA]</scope>
    <source>
        <strain evidence="4 5">CS-K2</strain>
    </source>
</reference>
<keyword evidence="2" id="KW-0597">Phosphoprotein</keyword>
<keyword evidence="5" id="KW-1185">Reference proteome</keyword>
<evidence type="ECO:0000313" key="4">
    <source>
        <dbReference type="EMBL" id="BET26945.1"/>
    </source>
</evidence>
<dbReference type="InterPro" id="IPR036641">
    <property type="entry name" value="HPT_dom_sf"/>
</dbReference>
<evidence type="ECO:0000256" key="2">
    <source>
        <dbReference type="PROSITE-ProRule" id="PRU00110"/>
    </source>
</evidence>
<dbReference type="SUPFAM" id="SSF47226">
    <property type="entry name" value="Histidine-containing phosphotransfer domain, HPT domain"/>
    <property type="match status" value="1"/>
</dbReference>
<dbReference type="AlphaFoldDB" id="A0AA86J8B6"/>
<proteinExistence type="predicted"/>
<gene>
    <name evidence="4" type="ORF">RGQ30_24460</name>
</gene>
<dbReference type="PROSITE" id="PS50894">
    <property type="entry name" value="HPT"/>
    <property type="match status" value="1"/>
</dbReference>
<dbReference type="GO" id="GO:0004672">
    <property type="term" value="F:protein kinase activity"/>
    <property type="evidence" value="ECO:0007669"/>
    <property type="project" value="UniProtKB-ARBA"/>
</dbReference>
<feature type="domain" description="HPt" evidence="3">
    <location>
        <begin position="26"/>
        <end position="119"/>
    </location>
</feature>
<name>A0AA86J8B6_9BURK</name>
<evidence type="ECO:0000313" key="5">
    <source>
        <dbReference type="Proteomes" id="UP001329151"/>
    </source>
</evidence>
<evidence type="ECO:0000256" key="1">
    <source>
        <dbReference type="ARBA" id="ARBA00023012"/>
    </source>
</evidence>
<keyword evidence="1" id="KW-0902">Two-component regulatory system</keyword>
<sequence length="119" mass="13911">MYCVEELEQQPLIDSDQWGRLQSELGLEMLREFSLEFFEETREIWMVPNFNPFSFEEKAFKSMAHRSAGAAGTIGFKKLRYAFLCLEHTTVSDHTARALELMNTTFNETQQWVETTTQS</sequence>
<dbReference type="GO" id="GO:0000160">
    <property type="term" value="P:phosphorelay signal transduction system"/>
    <property type="evidence" value="ECO:0007669"/>
    <property type="project" value="UniProtKB-KW"/>
</dbReference>
<protein>
    <recommendedName>
        <fullName evidence="3">HPt domain-containing protein</fullName>
    </recommendedName>
</protein>